<protein>
    <submittedName>
        <fullName evidence="2">Uncharacterized protein</fullName>
    </submittedName>
</protein>
<dbReference type="OrthoDB" id="411156at2759"/>
<gene>
    <name evidence="2" type="ORF">SNEC2469_LOCUS18724</name>
</gene>
<dbReference type="Pfam" id="PF00023">
    <property type="entry name" value="Ank"/>
    <property type="match status" value="1"/>
</dbReference>
<reference evidence="2" key="1">
    <citation type="submission" date="2021-02" db="EMBL/GenBank/DDBJ databases">
        <authorList>
            <person name="Dougan E. K."/>
            <person name="Rhodes N."/>
            <person name="Thang M."/>
            <person name="Chan C."/>
        </authorList>
    </citation>
    <scope>NUCLEOTIDE SEQUENCE</scope>
</reference>
<dbReference type="InterPro" id="IPR002110">
    <property type="entry name" value="Ankyrin_rpt"/>
</dbReference>
<organism evidence="2 3">
    <name type="scientific">Symbiodinium necroappetens</name>
    <dbReference type="NCBI Taxonomy" id="1628268"/>
    <lineage>
        <taxon>Eukaryota</taxon>
        <taxon>Sar</taxon>
        <taxon>Alveolata</taxon>
        <taxon>Dinophyceae</taxon>
        <taxon>Suessiales</taxon>
        <taxon>Symbiodiniaceae</taxon>
        <taxon>Symbiodinium</taxon>
    </lineage>
</organism>
<keyword evidence="1" id="KW-0040">ANK repeat</keyword>
<dbReference type="SMART" id="SM00248">
    <property type="entry name" value="ANK"/>
    <property type="match status" value="1"/>
</dbReference>
<dbReference type="SUPFAM" id="SSF48403">
    <property type="entry name" value="Ankyrin repeat"/>
    <property type="match status" value="1"/>
</dbReference>
<dbReference type="AlphaFoldDB" id="A0A812W7G6"/>
<evidence type="ECO:0000313" key="2">
    <source>
        <dbReference type="EMBL" id="CAE7659729.1"/>
    </source>
</evidence>
<proteinExistence type="predicted"/>
<dbReference type="Proteomes" id="UP000601435">
    <property type="component" value="Unassembled WGS sequence"/>
</dbReference>
<sequence>MFSLGSHCADCVISDVAVRWKSSRTATKSASNAPTPRMRLLCAAAALAAVFCLTREAAFSQPSSLRGHSPRFQPVRGEIVDGAESRFVGQSYNFASTVAVAVPGCAMGLALVTLMAKKGWRLKSRAKWRKAVNSQNRGRVGYRADRRPPLFGPEKPPHEGKRIYHYYCNKIYKVMRFSAATEVAPAGASQVGSDWIQQKFAAWFPTRVPGFSGKMASALCFSMCALLFCYRLLGSKSSTHAIHGSPPAMRSSNVVLHVQRHALLLLSLLAAIAGSTNIRRQNSETLCEHAEEEPLLSCSKVAARQRHEAWNMKLEEAWQNLCRDERNLPLMEVYLDRRFRTNYKSVYNTDGWADAAWVNYVAVPADGKGIFGELTERLVDSVHRFSQHPVIVVNFGTEAPADLDPKRFPHLVLLHARGLRPTSPISFNFNKLRAVLLAQVKVGASLDSDMLMVTAQADHLLNRTAEEITEKYPYPMMPTHFLDRDVRDREAARRLHKGNFLGFTCKDCPTPTMRWGQAQPTWTYWSLPFLSRWLSAKIAGRKEQGVPTADIKEDEDLLNVALWQEGATKSWCRLALGGINFLWENLDAQHPPGPYPYYDDSRYFPKGVPVAFFFGHAEKDPAHIDKALTYLADPDRVAKPAPNPFFHDMKFFSDFEQIRKVQNKVVREAVVELIRVMRMASRSLRHMSRNASLVPVEASSARLDFQLGGVDENGWYSKNGALARRSQESDCERQLFSKASSIQQAFVDHVEAGRLERVEDMLEFHSDEFDVNFQDPVHGRTPLMLAALAGSLELVEVLLEARADPHIRERTEMRYTPLEAAQVIMEDEDGDFEELVQVLAKASGYDRPPCSDAIRVTISDELRFTSDDILPELSRELLAAQARVCLPIARLHQSPRSAGAPPLRCAET</sequence>
<dbReference type="PROSITE" id="PS50297">
    <property type="entry name" value="ANK_REP_REGION"/>
    <property type="match status" value="1"/>
</dbReference>
<feature type="repeat" description="ANK" evidence="1">
    <location>
        <begin position="778"/>
        <end position="810"/>
    </location>
</feature>
<evidence type="ECO:0000313" key="3">
    <source>
        <dbReference type="Proteomes" id="UP000601435"/>
    </source>
</evidence>
<dbReference type="EMBL" id="CAJNJA010031697">
    <property type="protein sequence ID" value="CAE7659729.1"/>
    <property type="molecule type" value="Genomic_DNA"/>
</dbReference>
<dbReference type="PROSITE" id="PS50088">
    <property type="entry name" value="ANK_REPEAT"/>
    <property type="match status" value="1"/>
</dbReference>
<accession>A0A812W7G6</accession>
<name>A0A812W7G6_9DINO</name>
<dbReference type="InterPro" id="IPR036770">
    <property type="entry name" value="Ankyrin_rpt-contain_sf"/>
</dbReference>
<dbReference type="Gene3D" id="1.25.40.20">
    <property type="entry name" value="Ankyrin repeat-containing domain"/>
    <property type="match status" value="1"/>
</dbReference>
<comment type="caution">
    <text evidence="2">The sequence shown here is derived from an EMBL/GenBank/DDBJ whole genome shotgun (WGS) entry which is preliminary data.</text>
</comment>
<keyword evidence="3" id="KW-1185">Reference proteome</keyword>
<evidence type="ECO:0000256" key="1">
    <source>
        <dbReference type="PROSITE-ProRule" id="PRU00023"/>
    </source>
</evidence>